<feature type="domain" description="EF-hand" evidence="5">
    <location>
        <begin position="124"/>
        <end position="159"/>
    </location>
</feature>
<dbReference type="STRING" id="56857.A0A200PU60"/>
<organism evidence="6 7">
    <name type="scientific">Macleaya cordata</name>
    <name type="common">Five-seeded plume-poppy</name>
    <name type="synonym">Bocconia cordata</name>
    <dbReference type="NCBI Taxonomy" id="56857"/>
    <lineage>
        <taxon>Eukaryota</taxon>
        <taxon>Viridiplantae</taxon>
        <taxon>Streptophyta</taxon>
        <taxon>Embryophyta</taxon>
        <taxon>Tracheophyta</taxon>
        <taxon>Spermatophyta</taxon>
        <taxon>Magnoliopsida</taxon>
        <taxon>Ranunculales</taxon>
        <taxon>Papaveraceae</taxon>
        <taxon>Papaveroideae</taxon>
        <taxon>Macleaya</taxon>
    </lineage>
</organism>
<keyword evidence="7" id="KW-1185">Reference proteome</keyword>
<keyword evidence="3" id="KW-0106">Calcium</keyword>
<dbReference type="CDD" id="cd00051">
    <property type="entry name" value="EFh"/>
    <property type="match status" value="2"/>
</dbReference>
<dbReference type="InterPro" id="IPR018247">
    <property type="entry name" value="EF_Hand_1_Ca_BS"/>
</dbReference>
<keyword evidence="1" id="KW-0479">Metal-binding</keyword>
<evidence type="ECO:0000256" key="1">
    <source>
        <dbReference type="ARBA" id="ARBA00022723"/>
    </source>
</evidence>
<dbReference type="OMA" id="CSVHDCS"/>
<dbReference type="FunCoup" id="A0A200PU60">
    <property type="interactions" value="301"/>
</dbReference>
<name>A0A200PU60_MACCD</name>
<accession>A0A200PU60</accession>
<dbReference type="FunFam" id="1.10.238.10:FF:000275">
    <property type="entry name" value="Probable calcium-binding protein CML27"/>
    <property type="match status" value="1"/>
</dbReference>
<dbReference type="PROSITE" id="PS00018">
    <property type="entry name" value="EF_HAND_1"/>
    <property type="match status" value="4"/>
</dbReference>
<reference evidence="6 7" key="1">
    <citation type="journal article" date="2017" name="Mol. Plant">
        <title>The Genome of Medicinal Plant Macleaya cordata Provides New Insights into Benzylisoquinoline Alkaloids Metabolism.</title>
        <authorList>
            <person name="Liu X."/>
            <person name="Liu Y."/>
            <person name="Huang P."/>
            <person name="Ma Y."/>
            <person name="Qing Z."/>
            <person name="Tang Q."/>
            <person name="Cao H."/>
            <person name="Cheng P."/>
            <person name="Zheng Y."/>
            <person name="Yuan Z."/>
            <person name="Zhou Y."/>
            <person name="Liu J."/>
            <person name="Tang Z."/>
            <person name="Zhuo Y."/>
            <person name="Zhang Y."/>
            <person name="Yu L."/>
            <person name="Huang J."/>
            <person name="Yang P."/>
            <person name="Peng Q."/>
            <person name="Zhang J."/>
            <person name="Jiang W."/>
            <person name="Zhang Z."/>
            <person name="Lin K."/>
            <person name="Ro D.K."/>
            <person name="Chen X."/>
            <person name="Xiong X."/>
            <person name="Shang Y."/>
            <person name="Huang S."/>
            <person name="Zeng J."/>
        </authorList>
    </citation>
    <scope>NUCLEOTIDE SEQUENCE [LARGE SCALE GENOMIC DNA]</scope>
    <source>
        <strain evidence="7">cv. BLH2017</strain>
        <tissue evidence="6">Root</tissue>
    </source>
</reference>
<gene>
    <name evidence="6" type="ORF">BVC80_9071g75</name>
</gene>
<feature type="domain" description="EF-hand" evidence="5">
    <location>
        <begin position="11"/>
        <end position="46"/>
    </location>
</feature>
<evidence type="ECO:0000256" key="4">
    <source>
        <dbReference type="ARBA" id="ARBA00022990"/>
    </source>
</evidence>
<dbReference type="Proteomes" id="UP000195402">
    <property type="component" value="Unassembled WGS sequence"/>
</dbReference>
<dbReference type="SUPFAM" id="SSF47473">
    <property type="entry name" value="EF-hand"/>
    <property type="match status" value="1"/>
</dbReference>
<feature type="domain" description="EF-hand" evidence="5">
    <location>
        <begin position="47"/>
        <end position="82"/>
    </location>
</feature>
<keyword evidence="2" id="KW-0677">Repeat</keyword>
<dbReference type="EMBL" id="MVGT01004039">
    <property type="protein sequence ID" value="OVA01741.1"/>
    <property type="molecule type" value="Genomic_DNA"/>
</dbReference>
<dbReference type="SMART" id="SM00054">
    <property type="entry name" value="EFh"/>
    <property type="match status" value="4"/>
</dbReference>
<dbReference type="PANTHER" id="PTHR10891">
    <property type="entry name" value="EF-HAND CALCIUM-BINDING DOMAIN CONTAINING PROTEIN"/>
    <property type="match status" value="1"/>
</dbReference>
<dbReference type="PROSITE" id="PS50222">
    <property type="entry name" value="EF_HAND_2"/>
    <property type="match status" value="4"/>
</dbReference>
<dbReference type="FunFam" id="1.10.238.10:FF:000203">
    <property type="entry name" value="Probable calcium-binding protein CML27"/>
    <property type="match status" value="1"/>
</dbReference>
<evidence type="ECO:0000256" key="2">
    <source>
        <dbReference type="ARBA" id="ARBA00022737"/>
    </source>
</evidence>
<evidence type="ECO:0000313" key="7">
    <source>
        <dbReference type="Proteomes" id="UP000195402"/>
    </source>
</evidence>
<evidence type="ECO:0000259" key="5">
    <source>
        <dbReference type="PROSITE" id="PS50222"/>
    </source>
</evidence>
<dbReference type="InterPro" id="IPR039647">
    <property type="entry name" value="EF_hand_pair_protein_CML-like"/>
</dbReference>
<proteinExistence type="predicted"/>
<feature type="domain" description="EF-hand" evidence="5">
    <location>
        <begin position="88"/>
        <end position="123"/>
    </location>
</feature>
<protein>
    <submittedName>
        <fullName evidence="6">EF-hand domain</fullName>
    </submittedName>
</protein>
<evidence type="ECO:0000313" key="6">
    <source>
        <dbReference type="EMBL" id="OVA01741.1"/>
    </source>
</evidence>
<evidence type="ECO:0000256" key="3">
    <source>
        <dbReference type="ARBA" id="ARBA00022837"/>
    </source>
</evidence>
<sequence length="159" mass="17441">MSSKKFSVGLENMEEVERVFNRFDANGDGKISSTELGDVLKALGSETSAEELKQMMDEIDTDGDGFIDLKEFADFHRGGSNGNGSVQDGIQELKDAFEMYDKDKNGLISASELHMVLKSLGEKCSVHDCSRMISSVDADGDGCVNFQEFKKMMTNGSKQ</sequence>
<comment type="caution">
    <text evidence="6">The sequence shown here is derived from an EMBL/GenBank/DDBJ whole genome shotgun (WGS) entry which is preliminary data.</text>
</comment>
<dbReference type="AlphaFoldDB" id="A0A200PU60"/>
<keyword evidence="4" id="KW-0007">Acetylation</keyword>
<dbReference type="Pfam" id="PF13499">
    <property type="entry name" value="EF-hand_7"/>
    <property type="match status" value="2"/>
</dbReference>
<dbReference type="InterPro" id="IPR011992">
    <property type="entry name" value="EF-hand-dom_pair"/>
</dbReference>
<dbReference type="OrthoDB" id="26525at2759"/>
<dbReference type="GO" id="GO:0005509">
    <property type="term" value="F:calcium ion binding"/>
    <property type="evidence" value="ECO:0007669"/>
    <property type="project" value="InterPro"/>
</dbReference>
<dbReference type="InParanoid" id="A0A200PU60"/>
<dbReference type="Gene3D" id="1.10.238.10">
    <property type="entry name" value="EF-hand"/>
    <property type="match status" value="2"/>
</dbReference>
<dbReference type="InterPro" id="IPR002048">
    <property type="entry name" value="EF_hand_dom"/>
</dbReference>